<dbReference type="GO" id="GO:0016855">
    <property type="term" value="F:racemase and epimerase activity, acting on amino acids and derivatives"/>
    <property type="evidence" value="ECO:0007669"/>
    <property type="project" value="UniProtKB-UniRule"/>
</dbReference>
<dbReference type="Proteomes" id="UP000271227">
    <property type="component" value="Unassembled WGS sequence"/>
</dbReference>
<sequence>MNRGGLTLAAVAEDWPLARPFVISRSARTQARVVTLSVDDGQGRGYGECQPNSRYGETAEEVVDQLNALDGRFGSVDALRAALPASRAARNALDCALWDLAAKRRGCRVWDLLGLDAPGDIVTAVTVSLGPPDTMARHAAELVAGGARLLKLKLGGDGDMARVRAVRAAAPDVRLIADANESWTPDMLVPNLAAMAACGVELLEQPLPADADEALAGLDRPLPVCADESCLDVNSLSRLVGRYDAVNVKLDKTGGLTQGLALLRAAQKAGLKTMIGCMLGTSLAMAPAHLLAALADWADIDGFLLLSRDRTAVLPHRAGPFVGASPAALWG</sequence>
<dbReference type="GO" id="GO:0009063">
    <property type="term" value="P:amino acid catabolic process"/>
    <property type="evidence" value="ECO:0007669"/>
    <property type="project" value="InterPro"/>
</dbReference>
<dbReference type="RefSeq" id="WP_121937751.1">
    <property type="nucleotide sequence ID" value="NZ_REFR01000010.1"/>
</dbReference>
<dbReference type="Pfam" id="PF13378">
    <property type="entry name" value="MR_MLE_C"/>
    <property type="match status" value="1"/>
</dbReference>
<dbReference type="SUPFAM" id="SSF51604">
    <property type="entry name" value="Enolase C-terminal domain-like"/>
    <property type="match status" value="1"/>
</dbReference>
<dbReference type="OrthoDB" id="9782675at2"/>
<dbReference type="Gene3D" id="3.20.20.120">
    <property type="entry name" value="Enolase-like C-terminal domain"/>
    <property type="match status" value="1"/>
</dbReference>
<dbReference type="InterPro" id="IPR013341">
    <property type="entry name" value="Mandelate_racemase_N_dom"/>
</dbReference>
<dbReference type="GO" id="GO:0000287">
    <property type="term" value="F:magnesium ion binding"/>
    <property type="evidence" value="ECO:0007669"/>
    <property type="project" value="UniProtKB-ARBA"/>
</dbReference>
<evidence type="ECO:0000256" key="2">
    <source>
        <dbReference type="ARBA" id="ARBA00022723"/>
    </source>
</evidence>
<dbReference type="InterPro" id="IPR036849">
    <property type="entry name" value="Enolase-like_C_sf"/>
</dbReference>
<feature type="binding site" evidence="6">
    <location>
        <position position="178"/>
    </location>
    <ligand>
        <name>Mg(2+)</name>
        <dbReference type="ChEBI" id="CHEBI:18420"/>
    </ligand>
</feature>
<evidence type="ECO:0000313" key="9">
    <source>
        <dbReference type="EMBL" id="RMB08378.1"/>
    </source>
</evidence>
<evidence type="ECO:0000256" key="5">
    <source>
        <dbReference type="PIRSR" id="PIRSR634603-1"/>
    </source>
</evidence>
<dbReference type="SFLD" id="SFLDG00180">
    <property type="entry name" value="muconate_cycloisomerase"/>
    <property type="match status" value="1"/>
</dbReference>
<name>A0A3M0CFK1_9PROT</name>
<evidence type="ECO:0000256" key="3">
    <source>
        <dbReference type="ARBA" id="ARBA00022842"/>
    </source>
</evidence>
<comment type="cofactor">
    <cofactor evidence="6 7">
        <name>Mg(2+)</name>
        <dbReference type="ChEBI" id="CHEBI:18420"/>
    </cofactor>
    <text evidence="6 7">Binds 1 Mg(2+) ion per subunit.</text>
</comment>
<evidence type="ECO:0000256" key="7">
    <source>
        <dbReference type="RuleBase" id="RU366006"/>
    </source>
</evidence>
<dbReference type="InterPro" id="IPR029065">
    <property type="entry name" value="Enolase_C-like"/>
</dbReference>
<evidence type="ECO:0000313" key="10">
    <source>
        <dbReference type="Proteomes" id="UP000271227"/>
    </source>
</evidence>
<feature type="binding site" evidence="6">
    <location>
        <position position="227"/>
    </location>
    <ligand>
        <name>Mg(2+)</name>
        <dbReference type="ChEBI" id="CHEBI:18420"/>
    </ligand>
</feature>
<dbReference type="EMBL" id="REFR01000010">
    <property type="protein sequence ID" value="RMB08378.1"/>
    <property type="molecule type" value="Genomic_DNA"/>
</dbReference>
<accession>A0A3M0CFK1</accession>
<keyword evidence="4 7" id="KW-0413">Isomerase</keyword>
<dbReference type="InterPro" id="IPR018110">
    <property type="entry name" value="Mandel_Rmase/mucon_lact_enz_CS"/>
</dbReference>
<keyword evidence="3 6" id="KW-0460">Magnesium</keyword>
<dbReference type="InterPro" id="IPR034603">
    <property type="entry name" value="Dipeptide_epimerase"/>
</dbReference>
<dbReference type="AlphaFoldDB" id="A0A3M0CFK1"/>
<dbReference type="SFLD" id="SFLDS00001">
    <property type="entry name" value="Enolase"/>
    <property type="match status" value="1"/>
</dbReference>
<dbReference type="PROSITE" id="PS00909">
    <property type="entry name" value="MR_MLE_2"/>
    <property type="match status" value="1"/>
</dbReference>
<dbReference type="PANTHER" id="PTHR48073">
    <property type="entry name" value="O-SUCCINYLBENZOATE SYNTHASE-RELATED"/>
    <property type="match status" value="1"/>
</dbReference>
<evidence type="ECO:0000256" key="6">
    <source>
        <dbReference type="PIRSR" id="PIRSR634603-3"/>
    </source>
</evidence>
<dbReference type="InterPro" id="IPR013342">
    <property type="entry name" value="Mandelate_racemase_C"/>
</dbReference>
<dbReference type="EC" id="5.1.1.-" evidence="7"/>
<dbReference type="InterPro" id="IPR029017">
    <property type="entry name" value="Enolase-like_N"/>
</dbReference>
<feature type="domain" description="Mandelate racemase/muconate lactonizing enzyme C-terminal" evidence="8">
    <location>
        <begin position="132"/>
        <end position="225"/>
    </location>
</feature>
<dbReference type="SUPFAM" id="SSF54826">
    <property type="entry name" value="Enolase N-terminal domain-like"/>
    <property type="match status" value="1"/>
</dbReference>
<dbReference type="GO" id="GO:0006518">
    <property type="term" value="P:peptide metabolic process"/>
    <property type="evidence" value="ECO:0007669"/>
    <property type="project" value="UniProtKB-ARBA"/>
</dbReference>
<protein>
    <recommendedName>
        <fullName evidence="7">Dipeptide epimerase</fullName>
        <ecNumber evidence="7">5.1.1.-</ecNumber>
    </recommendedName>
</protein>
<comment type="similarity">
    <text evidence="1 7">Belongs to the mandelate racemase/muconate lactonizing enzyme family.</text>
</comment>
<gene>
    <name evidence="9" type="ORF">BXY39_1011</name>
</gene>
<feature type="binding site" evidence="6">
    <location>
        <position position="204"/>
    </location>
    <ligand>
        <name>Mg(2+)</name>
        <dbReference type="ChEBI" id="CHEBI:18420"/>
    </ligand>
</feature>
<dbReference type="SMART" id="SM00922">
    <property type="entry name" value="MR_MLE"/>
    <property type="match status" value="1"/>
</dbReference>
<dbReference type="Pfam" id="PF02746">
    <property type="entry name" value="MR_MLE_N"/>
    <property type="match status" value="1"/>
</dbReference>
<dbReference type="PANTHER" id="PTHR48073:SF2">
    <property type="entry name" value="O-SUCCINYLBENZOATE SYNTHASE"/>
    <property type="match status" value="1"/>
</dbReference>
<feature type="active site" description="Proton acceptor; specific for (S)-substrate epimerization" evidence="5">
    <location>
        <position position="249"/>
    </location>
</feature>
<dbReference type="FunCoup" id="A0A3M0CFK1">
    <property type="interactions" value="55"/>
</dbReference>
<feature type="active site" description="Proton acceptor; specific for (R)-substrate epimerization" evidence="5">
    <location>
        <position position="153"/>
    </location>
</feature>
<proteinExistence type="inferred from homology"/>
<dbReference type="Gene3D" id="3.30.390.10">
    <property type="entry name" value="Enolase-like, N-terminal domain"/>
    <property type="match status" value="1"/>
</dbReference>
<evidence type="ECO:0000259" key="8">
    <source>
        <dbReference type="SMART" id="SM00922"/>
    </source>
</evidence>
<dbReference type="InParanoid" id="A0A3M0CFK1"/>
<dbReference type="CDD" id="cd03319">
    <property type="entry name" value="L-Ala-DL-Glu_epimerase"/>
    <property type="match status" value="1"/>
</dbReference>
<keyword evidence="10" id="KW-1185">Reference proteome</keyword>
<comment type="caution">
    <text evidence="9">The sequence shown here is derived from an EMBL/GenBank/DDBJ whole genome shotgun (WGS) entry which is preliminary data.</text>
</comment>
<keyword evidence="2 6" id="KW-0479">Metal-binding</keyword>
<evidence type="ECO:0000256" key="1">
    <source>
        <dbReference type="ARBA" id="ARBA00008031"/>
    </source>
</evidence>
<dbReference type="SFLD" id="SFLDF00010">
    <property type="entry name" value="dipeptide_epimerase"/>
    <property type="match status" value="1"/>
</dbReference>
<organism evidence="9 10">
    <name type="scientific">Eilatimonas milleporae</name>
    <dbReference type="NCBI Taxonomy" id="911205"/>
    <lineage>
        <taxon>Bacteria</taxon>
        <taxon>Pseudomonadati</taxon>
        <taxon>Pseudomonadota</taxon>
        <taxon>Alphaproteobacteria</taxon>
        <taxon>Kordiimonadales</taxon>
        <taxon>Kordiimonadaceae</taxon>
        <taxon>Eilatimonas</taxon>
    </lineage>
</organism>
<reference evidence="9 10" key="1">
    <citation type="submission" date="2018-10" db="EMBL/GenBank/DDBJ databases">
        <title>Genomic Encyclopedia of Archaeal and Bacterial Type Strains, Phase II (KMG-II): from individual species to whole genera.</title>
        <authorList>
            <person name="Goeker M."/>
        </authorList>
    </citation>
    <scope>NUCLEOTIDE SEQUENCE [LARGE SCALE GENOMIC DNA]</scope>
    <source>
        <strain evidence="9 10">DSM 25217</strain>
    </source>
</reference>
<evidence type="ECO:0000256" key="4">
    <source>
        <dbReference type="ARBA" id="ARBA00023235"/>
    </source>
</evidence>